<dbReference type="GO" id="GO:0003964">
    <property type="term" value="F:RNA-directed DNA polymerase activity"/>
    <property type="evidence" value="ECO:0007669"/>
    <property type="project" value="UniProtKB-KW"/>
</dbReference>
<dbReference type="Gene3D" id="2.40.70.10">
    <property type="entry name" value="Acid Proteases"/>
    <property type="match status" value="1"/>
</dbReference>
<organism evidence="2">
    <name type="scientific">Tanacetum cinerariifolium</name>
    <name type="common">Dalmatian daisy</name>
    <name type="synonym">Chrysanthemum cinerariifolium</name>
    <dbReference type="NCBI Taxonomy" id="118510"/>
    <lineage>
        <taxon>Eukaryota</taxon>
        <taxon>Viridiplantae</taxon>
        <taxon>Streptophyta</taxon>
        <taxon>Embryophyta</taxon>
        <taxon>Tracheophyta</taxon>
        <taxon>Spermatophyta</taxon>
        <taxon>Magnoliopsida</taxon>
        <taxon>eudicotyledons</taxon>
        <taxon>Gunneridae</taxon>
        <taxon>Pentapetalae</taxon>
        <taxon>asterids</taxon>
        <taxon>campanulids</taxon>
        <taxon>Asterales</taxon>
        <taxon>Asteraceae</taxon>
        <taxon>Asteroideae</taxon>
        <taxon>Anthemideae</taxon>
        <taxon>Anthemidinae</taxon>
        <taxon>Tanacetum</taxon>
    </lineage>
</organism>
<name>A0A699SAZ3_TANCI</name>
<proteinExistence type="predicted"/>
<sequence>QKPNDLGFRYEIKISRGQLVKIDKVIKRCKLAIEGHVFDIELIPFRHGSFNVIIDMDWLSNHKDEIICHEKVVRIPLLDGKVLRVLGEKPNEKMRRLKSVKAKDKKQRDIVVVRYFSKVFPNDLSRLPHIREISFQIELIPETVPVAKSSYRLAPSELEELSGQQRSSKTKVSFDQAHRLREH</sequence>
<accession>A0A699SAZ3</accession>
<comment type="caution">
    <text evidence="2">The sequence shown here is derived from an EMBL/GenBank/DDBJ whole genome shotgun (WGS) entry which is preliminary data.</text>
</comment>
<evidence type="ECO:0000256" key="1">
    <source>
        <dbReference type="SAM" id="MobiDB-lite"/>
    </source>
</evidence>
<protein>
    <submittedName>
        <fullName evidence="2">Putative reverse transcriptase domain-containing protein</fullName>
    </submittedName>
</protein>
<reference evidence="2" key="1">
    <citation type="journal article" date="2019" name="Sci. Rep.">
        <title>Draft genome of Tanacetum cinerariifolium, the natural source of mosquito coil.</title>
        <authorList>
            <person name="Yamashiro T."/>
            <person name="Shiraishi A."/>
            <person name="Satake H."/>
            <person name="Nakayama K."/>
        </authorList>
    </citation>
    <scope>NUCLEOTIDE SEQUENCE</scope>
</reference>
<keyword evidence="2" id="KW-0695">RNA-directed DNA polymerase</keyword>
<dbReference type="PANTHER" id="PTHR15503">
    <property type="entry name" value="LDOC1 RELATED"/>
    <property type="match status" value="1"/>
</dbReference>
<dbReference type="PANTHER" id="PTHR15503:SF45">
    <property type="entry name" value="RNA-DIRECTED DNA POLYMERASE HOMOLOG"/>
    <property type="match status" value="1"/>
</dbReference>
<feature type="region of interest" description="Disordered" evidence="1">
    <location>
        <begin position="158"/>
        <end position="183"/>
    </location>
</feature>
<gene>
    <name evidence="2" type="ORF">Tci_866769</name>
</gene>
<dbReference type="InterPro" id="IPR021109">
    <property type="entry name" value="Peptidase_aspartic_dom_sf"/>
</dbReference>
<keyword evidence="2" id="KW-0808">Transferase</keyword>
<dbReference type="InterPro" id="IPR032567">
    <property type="entry name" value="RTL1-rel"/>
</dbReference>
<dbReference type="EMBL" id="BKCJ011150839">
    <property type="protein sequence ID" value="GFC94799.1"/>
    <property type="molecule type" value="Genomic_DNA"/>
</dbReference>
<keyword evidence="2" id="KW-0548">Nucleotidyltransferase</keyword>
<dbReference type="Pfam" id="PF08284">
    <property type="entry name" value="RVP_2"/>
    <property type="match status" value="1"/>
</dbReference>
<feature type="compositionally biased region" description="Polar residues" evidence="1">
    <location>
        <begin position="162"/>
        <end position="173"/>
    </location>
</feature>
<evidence type="ECO:0000313" key="2">
    <source>
        <dbReference type="EMBL" id="GFC94799.1"/>
    </source>
</evidence>
<feature type="non-terminal residue" evidence="2">
    <location>
        <position position="1"/>
    </location>
</feature>
<dbReference type="AlphaFoldDB" id="A0A699SAZ3"/>